<dbReference type="Proteomes" id="UP000050794">
    <property type="component" value="Unassembled WGS sequence"/>
</dbReference>
<keyword evidence="4" id="KW-0521">NADP</keyword>
<dbReference type="AlphaFoldDB" id="A0A183TVU4"/>
<dbReference type="InterPro" id="IPR024072">
    <property type="entry name" value="DHFR-like_dom_sf"/>
</dbReference>
<dbReference type="InterPro" id="IPR012259">
    <property type="entry name" value="DHFR"/>
</dbReference>
<name>A0A183TVU4_TOXCA</name>
<dbReference type="GO" id="GO:0046655">
    <property type="term" value="P:folic acid metabolic process"/>
    <property type="evidence" value="ECO:0007669"/>
    <property type="project" value="TreeGrafter"/>
</dbReference>
<comment type="pathway">
    <text evidence="1">Cofactor biosynthesis; tetrahydrofolate biosynthesis; 5,6,7,8-tetrahydrofolate from 7,8-dihydrofolate: step 1/1.</text>
</comment>
<dbReference type="PANTHER" id="PTHR48069">
    <property type="entry name" value="DIHYDROFOLATE REDUCTASE"/>
    <property type="match status" value="1"/>
</dbReference>
<dbReference type="GO" id="GO:0006730">
    <property type="term" value="P:one-carbon metabolic process"/>
    <property type="evidence" value="ECO:0007669"/>
    <property type="project" value="UniProtKB-KW"/>
</dbReference>
<keyword evidence="5" id="KW-0560">Oxidoreductase</keyword>
<accession>A0A183TVU4</accession>
<dbReference type="GO" id="GO:0046654">
    <property type="term" value="P:tetrahydrofolate biosynthetic process"/>
    <property type="evidence" value="ECO:0007669"/>
    <property type="project" value="UniProtKB-UniPathway"/>
</dbReference>
<dbReference type="UniPathway" id="UPA00077">
    <property type="reaction ID" value="UER00158"/>
</dbReference>
<dbReference type="PRINTS" id="PR00070">
    <property type="entry name" value="DHFR"/>
</dbReference>
<dbReference type="GO" id="GO:0050661">
    <property type="term" value="F:NADP binding"/>
    <property type="evidence" value="ECO:0007669"/>
    <property type="project" value="InterPro"/>
</dbReference>
<dbReference type="GO" id="GO:0005739">
    <property type="term" value="C:mitochondrion"/>
    <property type="evidence" value="ECO:0007669"/>
    <property type="project" value="TreeGrafter"/>
</dbReference>
<dbReference type="PROSITE" id="PS51330">
    <property type="entry name" value="DHFR_2"/>
    <property type="match status" value="1"/>
</dbReference>
<dbReference type="GO" id="GO:0004146">
    <property type="term" value="F:dihydrofolate reductase activity"/>
    <property type="evidence" value="ECO:0007669"/>
    <property type="project" value="UniProtKB-EC"/>
</dbReference>
<dbReference type="EC" id="1.5.1.3" evidence="2"/>
<proteinExistence type="inferred from homology"/>
<dbReference type="InterPro" id="IPR017925">
    <property type="entry name" value="DHFR_CS"/>
</dbReference>
<dbReference type="GO" id="GO:0046452">
    <property type="term" value="P:dihydrofolate metabolic process"/>
    <property type="evidence" value="ECO:0007669"/>
    <property type="project" value="TreeGrafter"/>
</dbReference>
<dbReference type="PANTHER" id="PTHR48069:SF3">
    <property type="entry name" value="DIHYDROFOLATE REDUCTASE"/>
    <property type="match status" value="1"/>
</dbReference>
<evidence type="ECO:0000256" key="7">
    <source>
        <dbReference type="RuleBase" id="RU004474"/>
    </source>
</evidence>
<dbReference type="SUPFAM" id="SSF53597">
    <property type="entry name" value="Dihydrofolate reductase-like"/>
    <property type="match status" value="1"/>
</dbReference>
<evidence type="ECO:0000256" key="5">
    <source>
        <dbReference type="ARBA" id="ARBA00023002"/>
    </source>
</evidence>
<evidence type="ECO:0000313" key="9">
    <source>
        <dbReference type="Proteomes" id="UP000050794"/>
    </source>
</evidence>
<dbReference type="PROSITE" id="PS00075">
    <property type="entry name" value="DHFR_1"/>
    <property type="match status" value="1"/>
</dbReference>
<dbReference type="InterPro" id="IPR001796">
    <property type="entry name" value="DHFR_dom"/>
</dbReference>
<sequence length="190" mass="21451">LATPKLPMKIIVAMDTSLGIGKNGEVPWYLAGDLCRFRRLTTTTEDPAKQNAVLMGRRVWESIPEGKRPLNKRLNVVLSTTVSALNFDGSYLVARSFQGALDMLNGMSDKIETIWNIGGYRVYEEGLKSPQLYQVGLNSPVIFTSSVSSERAKQLKAPRFCNWWSARRESEQLRGLDGKFSFSNYRFFTN</sequence>
<evidence type="ECO:0000256" key="4">
    <source>
        <dbReference type="ARBA" id="ARBA00022857"/>
    </source>
</evidence>
<feature type="domain" description="DHFR" evidence="8">
    <location>
        <begin position="7"/>
        <end position="190"/>
    </location>
</feature>
<dbReference type="Gene3D" id="3.40.430.10">
    <property type="entry name" value="Dihydrofolate Reductase, subunit A"/>
    <property type="match status" value="1"/>
</dbReference>
<keyword evidence="9" id="KW-1185">Reference proteome</keyword>
<dbReference type="Pfam" id="PF00186">
    <property type="entry name" value="DHFR_1"/>
    <property type="match status" value="1"/>
</dbReference>
<keyword evidence="3" id="KW-0554">One-carbon metabolism</keyword>
<evidence type="ECO:0000256" key="6">
    <source>
        <dbReference type="ARBA" id="ARBA00048873"/>
    </source>
</evidence>
<comment type="catalytic activity">
    <reaction evidence="6">
        <text>(6S)-5,6,7,8-tetrahydrofolate + NADP(+) = 7,8-dihydrofolate + NADPH + H(+)</text>
        <dbReference type="Rhea" id="RHEA:15009"/>
        <dbReference type="ChEBI" id="CHEBI:15378"/>
        <dbReference type="ChEBI" id="CHEBI:57451"/>
        <dbReference type="ChEBI" id="CHEBI:57453"/>
        <dbReference type="ChEBI" id="CHEBI:57783"/>
        <dbReference type="ChEBI" id="CHEBI:58349"/>
        <dbReference type="EC" id="1.5.1.3"/>
    </reaction>
</comment>
<reference evidence="10" key="1">
    <citation type="submission" date="2016-06" db="UniProtKB">
        <authorList>
            <consortium name="WormBaseParasite"/>
        </authorList>
    </citation>
    <scope>IDENTIFICATION</scope>
</reference>
<dbReference type="WBParaSite" id="TCNE_0000036301-mRNA-1">
    <property type="protein sequence ID" value="TCNE_0000036301-mRNA-1"/>
    <property type="gene ID" value="TCNE_0000036301"/>
</dbReference>
<evidence type="ECO:0000259" key="8">
    <source>
        <dbReference type="PROSITE" id="PS51330"/>
    </source>
</evidence>
<evidence type="ECO:0000256" key="3">
    <source>
        <dbReference type="ARBA" id="ARBA00022563"/>
    </source>
</evidence>
<dbReference type="CDD" id="cd00209">
    <property type="entry name" value="DHFR"/>
    <property type="match status" value="1"/>
</dbReference>
<organism evidence="9 10">
    <name type="scientific">Toxocara canis</name>
    <name type="common">Canine roundworm</name>
    <dbReference type="NCBI Taxonomy" id="6265"/>
    <lineage>
        <taxon>Eukaryota</taxon>
        <taxon>Metazoa</taxon>
        <taxon>Ecdysozoa</taxon>
        <taxon>Nematoda</taxon>
        <taxon>Chromadorea</taxon>
        <taxon>Rhabditida</taxon>
        <taxon>Spirurina</taxon>
        <taxon>Ascaridomorpha</taxon>
        <taxon>Ascaridoidea</taxon>
        <taxon>Toxocaridae</taxon>
        <taxon>Toxocara</taxon>
    </lineage>
</organism>
<protein>
    <recommendedName>
        <fullName evidence="2">dihydrofolate reductase</fullName>
        <ecNumber evidence="2">1.5.1.3</ecNumber>
    </recommendedName>
</protein>
<evidence type="ECO:0000256" key="1">
    <source>
        <dbReference type="ARBA" id="ARBA00004903"/>
    </source>
</evidence>
<evidence type="ECO:0000256" key="2">
    <source>
        <dbReference type="ARBA" id="ARBA00012856"/>
    </source>
</evidence>
<evidence type="ECO:0000313" key="10">
    <source>
        <dbReference type="WBParaSite" id="TCNE_0000036301-mRNA-1"/>
    </source>
</evidence>
<comment type="similarity">
    <text evidence="7">Belongs to the dihydrofolate reductase family.</text>
</comment>